<evidence type="ECO:0000256" key="1">
    <source>
        <dbReference type="SAM" id="MobiDB-lite"/>
    </source>
</evidence>
<evidence type="ECO:0000313" key="2">
    <source>
        <dbReference type="EMBL" id="KAH9367747.1"/>
    </source>
</evidence>
<dbReference type="VEuPathDB" id="VectorBase:HLOH_061139"/>
<protein>
    <submittedName>
        <fullName evidence="2">Uncharacterized protein</fullName>
    </submittedName>
</protein>
<evidence type="ECO:0000313" key="3">
    <source>
        <dbReference type="Proteomes" id="UP000821853"/>
    </source>
</evidence>
<comment type="caution">
    <text evidence="2">The sequence shown here is derived from an EMBL/GenBank/DDBJ whole genome shotgun (WGS) entry which is preliminary data.</text>
</comment>
<dbReference type="OrthoDB" id="10500438at2759"/>
<feature type="region of interest" description="Disordered" evidence="1">
    <location>
        <begin position="1"/>
        <end position="59"/>
    </location>
</feature>
<feature type="compositionally biased region" description="Acidic residues" evidence="1">
    <location>
        <begin position="1"/>
        <end position="12"/>
    </location>
</feature>
<reference evidence="2 3" key="1">
    <citation type="journal article" date="2020" name="Cell">
        <title>Large-Scale Comparative Analyses of Tick Genomes Elucidate Their Genetic Diversity and Vector Capacities.</title>
        <authorList>
            <consortium name="Tick Genome and Microbiome Consortium (TIGMIC)"/>
            <person name="Jia N."/>
            <person name="Wang J."/>
            <person name="Shi W."/>
            <person name="Du L."/>
            <person name="Sun Y."/>
            <person name="Zhan W."/>
            <person name="Jiang J.F."/>
            <person name="Wang Q."/>
            <person name="Zhang B."/>
            <person name="Ji P."/>
            <person name="Bell-Sakyi L."/>
            <person name="Cui X.M."/>
            <person name="Yuan T.T."/>
            <person name="Jiang B.G."/>
            <person name="Yang W.F."/>
            <person name="Lam T.T."/>
            <person name="Chang Q.C."/>
            <person name="Ding S.J."/>
            <person name="Wang X.J."/>
            <person name="Zhu J.G."/>
            <person name="Ruan X.D."/>
            <person name="Zhao L."/>
            <person name="Wei J.T."/>
            <person name="Ye R.Z."/>
            <person name="Que T.C."/>
            <person name="Du C.H."/>
            <person name="Zhou Y.H."/>
            <person name="Cheng J.X."/>
            <person name="Dai P.F."/>
            <person name="Guo W.B."/>
            <person name="Han X.H."/>
            <person name="Huang E.J."/>
            <person name="Li L.F."/>
            <person name="Wei W."/>
            <person name="Gao Y.C."/>
            <person name="Liu J.Z."/>
            <person name="Shao H.Z."/>
            <person name="Wang X."/>
            <person name="Wang C.C."/>
            <person name="Yang T.C."/>
            <person name="Huo Q.B."/>
            <person name="Li W."/>
            <person name="Chen H.Y."/>
            <person name="Chen S.E."/>
            <person name="Zhou L.G."/>
            <person name="Ni X.B."/>
            <person name="Tian J.H."/>
            <person name="Sheng Y."/>
            <person name="Liu T."/>
            <person name="Pan Y.S."/>
            <person name="Xia L.Y."/>
            <person name="Li J."/>
            <person name="Zhao F."/>
            <person name="Cao W.C."/>
        </authorList>
    </citation>
    <scope>NUCLEOTIDE SEQUENCE [LARGE SCALE GENOMIC DNA]</scope>
    <source>
        <strain evidence="2">HaeL-2018</strain>
    </source>
</reference>
<dbReference type="EMBL" id="JABSTR010000004">
    <property type="protein sequence ID" value="KAH9367747.1"/>
    <property type="molecule type" value="Genomic_DNA"/>
</dbReference>
<proteinExistence type="predicted"/>
<gene>
    <name evidence="2" type="ORF">HPB48_010330</name>
</gene>
<feature type="compositionally biased region" description="Polar residues" evidence="1">
    <location>
        <begin position="14"/>
        <end position="26"/>
    </location>
</feature>
<keyword evidence="3" id="KW-1185">Reference proteome</keyword>
<organism evidence="2 3">
    <name type="scientific">Haemaphysalis longicornis</name>
    <name type="common">Bush tick</name>
    <dbReference type="NCBI Taxonomy" id="44386"/>
    <lineage>
        <taxon>Eukaryota</taxon>
        <taxon>Metazoa</taxon>
        <taxon>Ecdysozoa</taxon>
        <taxon>Arthropoda</taxon>
        <taxon>Chelicerata</taxon>
        <taxon>Arachnida</taxon>
        <taxon>Acari</taxon>
        <taxon>Parasitiformes</taxon>
        <taxon>Ixodida</taxon>
        <taxon>Ixodoidea</taxon>
        <taxon>Ixodidae</taxon>
        <taxon>Haemaphysalinae</taxon>
        <taxon>Haemaphysalis</taxon>
    </lineage>
</organism>
<dbReference type="AlphaFoldDB" id="A0A9J6FY48"/>
<name>A0A9J6FY48_HAELO</name>
<sequence>MMQVEVEGEDVTPDQVTEANGWSTSAARKARFQAPGLLLPDGPRLQPRPNGATHPKGARDKVIKNARMPALPRDDFKIVLRPRGGINISKIGHAEVSEAVNEAAGIPKDARTRDVICPNYQQNIVIGEHLVARKCGQVRTYKQDHHRWHSPRRSAHT</sequence>
<accession>A0A9J6FY48</accession>
<dbReference type="Proteomes" id="UP000821853">
    <property type="component" value="Chromosome 2"/>
</dbReference>